<evidence type="ECO:0000256" key="1">
    <source>
        <dbReference type="ARBA" id="ARBA00004442"/>
    </source>
</evidence>
<keyword evidence="5" id="KW-0998">Cell outer membrane</keyword>
<evidence type="ECO:0000256" key="6">
    <source>
        <dbReference type="SAM" id="SignalP"/>
    </source>
</evidence>
<dbReference type="RefSeq" id="WP_066130639.1">
    <property type="nucleotide sequence ID" value="NZ_FKIF01000007.1"/>
</dbReference>
<dbReference type="SUPFAM" id="SSF56935">
    <property type="entry name" value="Porins"/>
    <property type="match status" value="1"/>
</dbReference>
<dbReference type="AlphaFoldDB" id="A0A157SNM7"/>
<comment type="subcellular location">
    <subcellularLocation>
        <location evidence="1">Cell outer membrane</location>
    </subcellularLocation>
</comment>
<accession>A0A157SNM7</accession>
<dbReference type="STRING" id="288768.SAMEA3906486_03919"/>
<evidence type="ECO:0000313" key="7">
    <source>
        <dbReference type="EMBL" id="SAI72070.1"/>
    </source>
</evidence>
<gene>
    <name evidence="7" type="primary">mipA</name>
    <name evidence="7" type="ORF">SAMEA3906486_03919</name>
</gene>
<evidence type="ECO:0000256" key="3">
    <source>
        <dbReference type="ARBA" id="ARBA00022729"/>
    </source>
</evidence>
<name>A0A157SNM7_9BORD</name>
<dbReference type="Pfam" id="PF06629">
    <property type="entry name" value="MipA"/>
    <property type="match status" value="1"/>
</dbReference>
<comment type="similarity">
    <text evidence="2">Belongs to the MipA/OmpV family.</text>
</comment>
<keyword evidence="3 6" id="KW-0732">Signal</keyword>
<feature type="signal peptide" evidence="6">
    <location>
        <begin position="1"/>
        <end position="23"/>
    </location>
</feature>
<keyword evidence="8" id="KW-1185">Reference proteome</keyword>
<dbReference type="OrthoDB" id="8585044at2"/>
<reference evidence="7 8" key="1">
    <citation type="submission" date="2016-04" db="EMBL/GenBank/DDBJ databases">
        <authorList>
            <consortium name="Pathogen Informatics"/>
        </authorList>
    </citation>
    <scope>NUCLEOTIDE SEQUENCE [LARGE SCALE GENOMIC DNA]</scope>
    <source>
        <strain evidence="7 8">H050680373</strain>
    </source>
</reference>
<evidence type="ECO:0000313" key="8">
    <source>
        <dbReference type="Proteomes" id="UP000076848"/>
    </source>
</evidence>
<dbReference type="Proteomes" id="UP000076848">
    <property type="component" value="Unassembled WGS sequence"/>
</dbReference>
<dbReference type="PANTHER" id="PTHR38776">
    <property type="entry name" value="MLTA-INTERACTING PROTEIN-RELATED"/>
    <property type="match status" value="1"/>
</dbReference>
<feature type="chain" id="PRO_5007616416" evidence="6">
    <location>
        <begin position="24"/>
        <end position="252"/>
    </location>
</feature>
<evidence type="ECO:0000256" key="2">
    <source>
        <dbReference type="ARBA" id="ARBA00005722"/>
    </source>
</evidence>
<proteinExistence type="inferred from homology"/>
<organism evidence="7 8">
    <name type="scientific">Bordetella ansorpii</name>
    <dbReference type="NCBI Taxonomy" id="288768"/>
    <lineage>
        <taxon>Bacteria</taxon>
        <taxon>Pseudomonadati</taxon>
        <taxon>Pseudomonadota</taxon>
        <taxon>Betaproteobacteria</taxon>
        <taxon>Burkholderiales</taxon>
        <taxon>Alcaligenaceae</taxon>
        <taxon>Bordetella</taxon>
    </lineage>
</organism>
<sequence>MKRRLPALAGLLLAGAALPQAYAQQNFIGIGAAVVPRYEGSDEYRVRPVPLVNYENGPFFIAPRGGMPSLGLKMKALPDVTIGAFVGLNMGRDEDDADRLHGMGDIDTHATYGGFAEWTPGRFKLGAAYAQAAKSGYGGSLELSASYALVQTQRDRLSLGVSTVWSNDDAMQTWFGVSQRQAARSNGHLSAYDAGSGFRNASLSATWMHNVSGNWSVMSTAGVRTLLGDAKDSPLVERKTSVYGAVGVIYAF</sequence>
<dbReference type="InterPro" id="IPR010583">
    <property type="entry name" value="MipA"/>
</dbReference>
<dbReference type="EMBL" id="FKIF01000007">
    <property type="protein sequence ID" value="SAI72070.1"/>
    <property type="molecule type" value="Genomic_DNA"/>
</dbReference>
<dbReference type="PANTHER" id="PTHR38776:SF1">
    <property type="entry name" value="MLTA-INTERACTING PROTEIN-RELATED"/>
    <property type="match status" value="1"/>
</dbReference>
<evidence type="ECO:0000256" key="5">
    <source>
        <dbReference type="ARBA" id="ARBA00023237"/>
    </source>
</evidence>
<dbReference type="GO" id="GO:0009279">
    <property type="term" value="C:cell outer membrane"/>
    <property type="evidence" value="ECO:0007669"/>
    <property type="project" value="UniProtKB-SubCell"/>
</dbReference>
<keyword evidence="4" id="KW-0472">Membrane</keyword>
<evidence type="ECO:0000256" key="4">
    <source>
        <dbReference type="ARBA" id="ARBA00023136"/>
    </source>
</evidence>
<protein>
    <submittedName>
        <fullName evidence="7">MltA-interacting scaffolding protein</fullName>
    </submittedName>
</protein>